<dbReference type="EMBL" id="CP132507">
    <property type="protein sequence ID" value="WNO05587.1"/>
    <property type="molecule type" value="Genomic_DNA"/>
</dbReference>
<proteinExistence type="predicted"/>
<sequence length="409" mass="45595">MHLVAVNIESIRIGSPLPFPLMDKDGVLLARKGYVIPSRRDLDEISHRGGGLFIDVADSEALHRAYVDHLYGLVRDDKPLGEIAETQISSDTLTERQAAQDDRMDWLDLQAICNALLRDTHEASFRDRLERLQRQLVRHTQRNPDGTLFALIYLSSTEMRMYSATHAMLVSVMCMLAAKDVLNWPEPEQSLVGMAALTMNYSMTDMQDKLAQQLEPPNQAQQLQIEQHAARSALLLKQMGIQEPVWLTAVHQHHTAAPGPLAPRTPGDRLARLIRRADMFAARLAPRASRLPIAPAAAMQACYFDENQTIDEAGAALIKAVGIYQPGSFVRLATHEVGVVIQRGQNTTTPRVAVLINKSGVPTVEPAIRDTSMREHRIVASVPHRDVKVQLNLERLLPLTALPKSDRPW</sequence>
<dbReference type="SUPFAM" id="SSF109604">
    <property type="entry name" value="HD-domain/PDEase-like"/>
    <property type="match status" value="1"/>
</dbReference>
<name>A0ABZ0B143_9BURK</name>
<dbReference type="Gene3D" id="1.10.3210.10">
    <property type="entry name" value="Hypothetical protein af1432"/>
    <property type="match status" value="1"/>
</dbReference>
<dbReference type="RefSeq" id="WP_313868342.1">
    <property type="nucleotide sequence ID" value="NZ_CP132507.1"/>
</dbReference>
<evidence type="ECO:0000313" key="1">
    <source>
        <dbReference type="EMBL" id="WNO05587.1"/>
    </source>
</evidence>
<dbReference type="Proteomes" id="UP001302257">
    <property type="component" value="Chromosome"/>
</dbReference>
<organism evidence="1 2">
    <name type="scientific">Rhodoferax mekongensis</name>
    <dbReference type="NCBI Taxonomy" id="3068341"/>
    <lineage>
        <taxon>Bacteria</taxon>
        <taxon>Pseudomonadati</taxon>
        <taxon>Pseudomonadota</taxon>
        <taxon>Betaproteobacteria</taxon>
        <taxon>Burkholderiales</taxon>
        <taxon>Comamonadaceae</taxon>
        <taxon>Rhodoferax</taxon>
    </lineage>
</organism>
<keyword evidence="2" id="KW-1185">Reference proteome</keyword>
<evidence type="ECO:0000313" key="2">
    <source>
        <dbReference type="Proteomes" id="UP001302257"/>
    </source>
</evidence>
<protein>
    <submittedName>
        <fullName evidence="1">Phosphohydrolase</fullName>
    </submittedName>
</protein>
<reference evidence="1 2" key="1">
    <citation type="submission" date="2023-08" db="EMBL/GenBank/DDBJ databases">
        <title>Rhodoferax potami sp. nov. and Rhodoferax mekongensis sp. nov., isolated from the Mekong River in Thailand.</title>
        <authorList>
            <person name="Kitikhun S."/>
            <person name="Charoenyingcharoen P."/>
            <person name="Siriarchawattana P."/>
            <person name="Likhitrattanapisal S."/>
            <person name="Nilsakha T."/>
            <person name="Chanpet A."/>
            <person name="Rattanawaree P."/>
            <person name="Ingsriswang S."/>
        </authorList>
    </citation>
    <scope>NUCLEOTIDE SEQUENCE [LARGE SCALE GENOMIC DNA]</scope>
    <source>
        <strain evidence="1 2">TBRC 17307</strain>
    </source>
</reference>
<accession>A0ABZ0B143</accession>
<gene>
    <name evidence="1" type="ORF">RAN89_03905</name>
</gene>